<accession>A0A0D6LF21</accession>
<dbReference type="InterPro" id="IPR035940">
    <property type="entry name" value="CAP_sf"/>
</dbReference>
<keyword evidence="4" id="KW-1185">Reference proteome</keyword>
<dbReference type="SUPFAM" id="SSF55797">
    <property type="entry name" value="PR-1-like"/>
    <property type="match status" value="1"/>
</dbReference>
<dbReference type="Pfam" id="PF00188">
    <property type="entry name" value="CAP"/>
    <property type="match status" value="1"/>
</dbReference>
<dbReference type="CDD" id="cd05380">
    <property type="entry name" value="CAP_euk"/>
    <property type="match status" value="1"/>
</dbReference>
<organism evidence="3 4">
    <name type="scientific">Ancylostoma ceylanicum</name>
    <dbReference type="NCBI Taxonomy" id="53326"/>
    <lineage>
        <taxon>Eukaryota</taxon>
        <taxon>Metazoa</taxon>
        <taxon>Ecdysozoa</taxon>
        <taxon>Nematoda</taxon>
        <taxon>Chromadorea</taxon>
        <taxon>Rhabditida</taxon>
        <taxon>Rhabditina</taxon>
        <taxon>Rhabditomorpha</taxon>
        <taxon>Strongyloidea</taxon>
        <taxon>Ancylostomatidae</taxon>
        <taxon>Ancylostomatinae</taxon>
        <taxon>Ancylostoma</taxon>
    </lineage>
</organism>
<dbReference type="EMBL" id="KE125424">
    <property type="protein sequence ID" value="EPB68516.1"/>
    <property type="molecule type" value="Genomic_DNA"/>
</dbReference>
<reference evidence="3 4" key="1">
    <citation type="submission" date="2013-05" db="EMBL/GenBank/DDBJ databases">
        <title>Draft genome of the parasitic nematode Anyclostoma ceylanicum.</title>
        <authorList>
            <person name="Mitreva M."/>
        </authorList>
    </citation>
    <scope>NUCLEOTIDE SEQUENCE [LARGE SCALE GENOMIC DNA]</scope>
</reference>
<evidence type="ECO:0000313" key="3">
    <source>
        <dbReference type="EMBL" id="EPB68516.1"/>
    </source>
</evidence>
<sequence length="190" mass="21614">MHQEIHDLNPKRASSPKPKPPPKPPKPTKNQKDKNTTNNNSAHNNDNSRSRLARGEAMNGDIGMAPRAANMLKMKYDCDAEASAMAAANTCSGKLSPPETRPGYKENFIKIYKTYLNLPQTARHASERWWEQLSRYGANRQMLFTYDMRIEKTRIIRNWGKMAWHDNEIFGCAIARCSGFNFVVCHYAPG</sequence>
<dbReference type="Proteomes" id="UP000054495">
    <property type="component" value="Unassembled WGS sequence"/>
</dbReference>
<dbReference type="Gene3D" id="3.40.33.10">
    <property type="entry name" value="CAP"/>
    <property type="match status" value="1"/>
</dbReference>
<dbReference type="AlphaFoldDB" id="A0A0D6LF21"/>
<name>A0A0D6LF21_9BILA</name>
<dbReference type="SMART" id="SM00198">
    <property type="entry name" value="SCP"/>
    <property type="match status" value="1"/>
</dbReference>
<proteinExistence type="predicted"/>
<dbReference type="InterPro" id="IPR014044">
    <property type="entry name" value="CAP_dom"/>
</dbReference>
<gene>
    <name evidence="3" type="ORF">ANCCEY_12386</name>
</gene>
<feature type="compositionally biased region" description="Pro residues" evidence="1">
    <location>
        <begin position="17"/>
        <end position="27"/>
    </location>
</feature>
<protein>
    <submittedName>
        <fullName evidence="3">SCP-like protein</fullName>
    </submittedName>
</protein>
<feature type="domain" description="SCP" evidence="2">
    <location>
        <begin position="30"/>
        <end position="190"/>
    </location>
</feature>
<feature type="compositionally biased region" description="Basic and acidic residues" evidence="1">
    <location>
        <begin position="1"/>
        <end position="10"/>
    </location>
</feature>
<feature type="region of interest" description="Disordered" evidence="1">
    <location>
        <begin position="1"/>
        <end position="52"/>
    </location>
</feature>
<evidence type="ECO:0000313" key="4">
    <source>
        <dbReference type="Proteomes" id="UP000054495"/>
    </source>
</evidence>
<evidence type="ECO:0000259" key="2">
    <source>
        <dbReference type="SMART" id="SM00198"/>
    </source>
</evidence>
<evidence type="ECO:0000256" key="1">
    <source>
        <dbReference type="SAM" id="MobiDB-lite"/>
    </source>
</evidence>
<feature type="compositionally biased region" description="Low complexity" evidence="1">
    <location>
        <begin position="36"/>
        <end position="47"/>
    </location>
</feature>